<sequence length="300" mass="33625">MAHEMIGTQIVTESLVALLESGTEKVLLIDSRPFVEYNTSHILEAININCSKLMKRRLQQDRVLITELIQHSAKHKVDIDCNQKVVVYDQSSQDVGSLSSDCFLTVLLGKLERSFNSVHLLADLMQQNGIGYVLNASNTCPKPDFIPESHFLRVPVNDSFCEKILPWLDKSVDFIEKAKASNGCVLIHCLAGISRSATIAIAYIMKRMDMSLDEAYRRQKPTDRADSRRTGMKRAPLKSSLNAEAAKWNLERALCRRTGPGRSWARWAASPASPAAWRSSRSLEKTSSLLLTVLFPVHKK</sequence>
<dbReference type="SUPFAM" id="SSF52799">
    <property type="entry name" value="(Phosphotyrosine protein) phosphatases II"/>
    <property type="match status" value="1"/>
</dbReference>
<dbReference type="Pfam" id="PF00782">
    <property type="entry name" value="DSPc"/>
    <property type="match status" value="1"/>
</dbReference>
<dbReference type="EMBL" id="AF345954">
    <property type="protein sequence ID" value="AAK35055.1"/>
    <property type="molecule type" value="mRNA"/>
</dbReference>
<dbReference type="PROSITE" id="PS00383">
    <property type="entry name" value="TYR_PHOSPHATASE_1"/>
    <property type="match status" value="1"/>
</dbReference>
<evidence type="ECO:0000259" key="5">
    <source>
        <dbReference type="PROSITE" id="PS50054"/>
    </source>
</evidence>
<feature type="domain" description="Rhodanese" evidence="7">
    <location>
        <begin position="22"/>
        <end position="92"/>
    </location>
</feature>
<feature type="compositionally biased region" description="Basic and acidic residues" evidence="4">
    <location>
        <begin position="216"/>
        <end position="229"/>
    </location>
</feature>
<name>Q9AG15_MOUSE</name>
<dbReference type="CDD" id="cd01446">
    <property type="entry name" value="DSP_MapKP"/>
    <property type="match status" value="1"/>
</dbReference>
<evidence type="ECO:0000256" key="1">
    <source>
        <dbReference type="ARBA" id="ARBA00008601"/>
    </source>
</evidence>
<evidence type="ECO:0000256" key="3">
    <source>
        <dbReference type="ARBA" id="ARBA00022912"/>
    </source>
</evidence>
<dbReference type="InterPro" id="IPR020422">
    <property type="entry name" value="TYR_PHOSPHATASE_DUAL_dom"/>
</dbReference>
<dbReference type="SMART" id="SM00195">
    <property type="entry name" value="DSPc"/>
    <property type="match status" value="1"/>
</dbReference>
<dbReference type="PANTHER" id="PTHR10159:SF343">
    <property type="entry name" value="DUAL SPECIFICITY PROTEIN PHOSPHATASE 16"/>
    <property type="match status" value="1"/>
</dbReference>
<dbReference type="InterPro" id="IPR016130">
    <property type="entry name" value="Tyr_Pase_AS"/>
</dbReference>
<gene>
    <name evidence="9" type="primary">Dusp16</name>
</gene>
<dbReference type="AGR" id="MGI:1917936"/>
<protein>
    <submittedName>
        <fullName evidence="8">Map kinase phosphatase-M B2 isoform</fullName>
    </submittedName>
</protein>
<dbReference type="GO" id="GO:0016301">
    <property type="term" value="F:kinase activity"/>
    <property type="evidence" value="ECO:0007669"/>
    <property type="project" value="UniProtKB-KW"/>
</dbReference>
<reference evidence="8" key="1">
    <citation type="journal article" date="2001" name="Mol. Cell. Biol.">
        <title>A Novel MKP is an Important Negative Regulator of LPS-mediated JNK Activation in Macrophages.</title>
        <authorList>
            <person name="Matsuguchi T."/>
            <person name="Musikacharoen T."/>
            <person name="Johnson T.R."/>
            <person name="Kraft A.S."/>
            <person name="Yoshikai Y."/>
        </authorList>
    </citation>
    <scope>NUCLEOTIDE SEQUENCE</scope>
    <source>
        <strain evidence="8">BALB/c</strain>
    </source>
</reference>
<dbReference type="GO" id="GO:0017017">
    <property type="term" value="F:MAP kinase tyrosine/serine/threonine phosphatase activity"/>
    <property type="evidence" value="ECO:0007669"/>
    <property type="project" value="InterPro"/>
</dbReference>
<feature type="domain" description="Tyrosine specific protein phosphatases" evidence="6">
    <location>
        <begin position="172"/>
        <end position="220"/>
    </location>
</feature>
<dbReference type="SMART" id="SM00450">
    <property type="entry name" value="RHOD"/>
    <property type="match status" value="1"/>
</dbReference>
<accession>Q9AG15</accession>
<evidence type="ECO:0000256" key="2">
    <source>
        <dbReference type="ARBA" id="ARBA00022801"/>
    </source>
</evidence>
<evidence type="ECO:0000256" key="4">
    <source>
        <dbReference type="SAM" id="MobiDB-lite"/>
    </source>
</evidence>
<dbReference type="Gene3D" id="3.40.250.10">
    <property type="entry name" value="Rhodanese-like domain"/>
    <property type="match status" value="1"/>
</dbReference>
<evidence type="ECO:0000313" key="8">
    <source>
        <dbReference type="EMBL" id="AAK35055.1"/>
    </source>
</evidence>
<dbReference type="InterPro" id="IPR000387">
    <property type="entry name" value="Tyr_Pase_dom"/>
</dbReference>
<dbReference type="PANTHER" id="PTHR10159">
    <property type="entry name" value="DUAL SPECIFICITY PROTEIN PHOSPHATASE"/>
    <property type="match status" value="1"/>
</dbReference>
<keyword evidence="8" id="KW-0418">Kinase</keyword>
<dbReference type="PeptideAtlas" id="Q9AG15"/>
<evidence type="ECO:0000259" key="7">
    <source>
        <dbReference type="PROSITE" id="PS50206"/>
    </source>
</evidence>
<comment type="similarity">
    <text evidence="1">Belongs to the protein-tyrosine phosphatase family. Non-receptor class dual specificity subfamily.</text>
</comment>
<evidence type="ECO:0000313" key="9">
    <source>
        <dbReference type="MGI" id="MGI:1917936"/>
    </source>
</evidence>
<dbReference type="PRINTS" id="PR01764">
    <property type="entry name" value="MAPKPHPHTASE"/>
</dbReference>
<dbReference type="MGI" id="MGI:1917936">
    <property type="gene designation" value="Dusp16"/>
</dbReference>
<dbReference type="AlphaFoldDB" id="Q9AG15"/>
<organism evidence="8">
    <name type="scientific">Mus musculus</name>
    <name type="common">Mouse</name>
    <dbReference type="NCBI Taxonomy" id="10090"/>
    <lineage>
        <taxon>Eukaryota</taxon>
        <taxon>Metazoa</taxon>
        <taxon>Chordata</taxon>
        <taxon>Craniata</taxon>
        <taxon>Vertebrata</taxon>
        <taxon>Euteleostomi</taxon>
        <taxon>Mammalia</taxon>
        <taxon>Eutheria</taxon>
        <taxon>Euarchontoglires</taxon>
        <taxon>Glires</taxon>
        <taxon>Rodentia</taxon>
        <taxon>Myomorpha</taxon>
        <taxon>Muroidea</taxon>
        <taxon>Muridae</taxon>
        <taxon>Murinae</taxon>
        <taxon>Mus</taxon>
        <taxon>Mus</taxon>
    </lineage>
</organism>
<dbReference type="SUPFAM" id="SSF52821">
    <property type="entry name" value="Rhodanese/Cell cycle control phosphatase"/>
    <property type="match status" value="1"/>
</dbReference>
<dbReference type="InterPro" id="IPR001763">
    <property type="entry name" value="Rhodanese-like_dom"/>
</dbReference>
<dbReference type="Gene3D" id="3.90.190.10">
    <property type="entry name" value="Protein tyrosine phosphatase superfamily"/>
    <property type="match status" value="1"/>
</dbReference>
<dbReference type="InterPro" id="IPR008343">
    <property type="entry name" value="MKP"/>
</dbReference>
<dbReference type="PROSITE" id="PS50056">
    <property type="entry name" value="TYR_PHOSPHATASE_2"/>
    <property type="match status" value="1"/>
</dbReference>
<keyword evidence="8" id="KW-0808">Transferase</keyword>
<evidence type="ECO:0000259" key="6">
    <source>
        <dbReference type="PROSITE" id="PS50056"/>
    </source>
</evidence>
<dbReference type="InterPro" id="IPR029021">
    <property type="entry name" value="Prot-tyrosine_phosphatase-like"/>
</dbReference>
<dbReference type="InterPro" id="IPR036873">
    <property type="entry name" value="Rhodanese-like_dom_sf"/>
</dbReference>
<proteinExistence type="evidence at transcript level"/>
<keyword evidence="3" id="KW-0904">Protein phosphatase</keyword>
<dbReference type="Pfam" id="PF00581">
    <property type="entry name" value="Rhodanese"/>
    <property type="match status" value="1"/>
</dbReference>
<dbReference type="FunFam" id="3.40.250.10:FF:000016">
    <property type="entry name" value="Dual specificity phosphatase 16 (Predicted)"/>
    <property type="match status" value="1"/>
</dbReference>
<dbReference type="PROSITE" id="PS50054">
    <property type="entry name" value="TYR_PHOSPHATASE_DUAL"/>
    <property type="match status" value="1"/>
</dbReference>
<dbReference type="PROSITE" id="PS50206">
    <property type="entry name" value="RHODANESE_3"/>
    <property type="match status" value="1"/>
</dbReference>
<feature type="region of interest" description="Disordered" evidence="4">
    <location>
        <begin position="216"/>
        <end position="236"/>
    </location>
</feature>
<feature type="domain" description="Tyrosine-protein phosphatase" evidence="5">
    <location>
        <begin position="93"/>
        <end position="245"/>
    </location>
</feature>
<keyword evidence="2" id="KW-0378">Hydrolase</keyword>
<dbReference type="InterPro" id="IPR000340">
    <property type="entry name" value="Dual-sp_phosphatase_cat-dom"/>
</dbReference>